<reference evidence="2 3" key="1">
    <citation type="submission" date="2016-06" db="EMBL/GenBank/DDBJ databases">
        <title>Complete genome sequences of Bordetella bronchialis and Bordetella flabilis.</title>
        <authorList>
            <person name="LiPuma J.J."/>
            <person name="Spilker T."/>
        </authorList>
    </citation>
    <scope>NUCLEOTIDE SEQUENCE [LARGE SCALE GENOMIC DNA]</scope>
    <source>
        <strain evidence="2 3">AU17976</strain>
    </source>
</reference>
<feature type="transmembrane region" description="Helical" evidence="1">
    <location>
        <begin position="344"/>
        <end position="363"/>
    </location>
</feature>
<dbReference type="Proteomes" id="UP000092213">
    <property type="component" value="Chromosome"/>
</dbReference>
<dbReference type="STRING" id="463025.BAU08_08945"/>
<protein>
    <submittedName>
        <fullName evidence="2">General secretion pathway protein</fullName>
    </submittedName>
</protein>
<evidence type="ECO:0000313" key="2">
    <source>
        <dbReference type="EMBL" id="ANN74673.1"/>
    </source>
</evidence>
<keyword evidence="1" id="KW-0812">Transmembrane</keyword>
<evidence type="ECO:0000313" key="3">
    <source>
        <dbReference type="Proteomes" id="UP000092213"/>
    </source>
</evidence>
<accession>A0A193G4P4</accession>
<sequence>MRERSFFAARAWLPDRAFWRLRCDVLRFSGMRADYYEYLADMLDGLQGRKSLRDLFHDDALRHGDRTVRGRLARRWVQTLENCGGDLATAWAGSMPSEELALLRAAQAGGAGALIAALRDLARAARVAGQAARIFRDTLLAGLLALCVALALACAVPYFTAPRLQAVFHDVPAIHHGGLTRGLFAFGEAVRAGLPLLAACAAGGAWVLVWSLPNLVGPWRARLDGWFIWRLYRDVNAIRFLAMLAVLVRRRGSVDIRLRQALDMQADQAGPWLSWHIRTMVARIDAGLVGADSFDTGMIDRPTWWYLNDMIVAHGMACGLDRAAARVEGRALARVARQAQGLRWTLLLGALAAVLALALWHYAAIDELRRAMMHVHASD</sequence>
<dbReference type="AlphaFoldDB" id="A0A193G4P4"/>
<proteinExistence type="predicted"/>
<gene>
    <name evidence="2" type="ORF">BAU08_08945</name>
</gene>
<evidence type="ECO:0000256" key="1">
    <source>
        <dbReference type="SAM" id="Phobius"/>
    </source>
</evidence>
<keyword evidence="1" id="KW-1133">Transmembrane helix</keyword>
<feature type="transmembrane region" description="Helical" evidence="1">
    <location>
        <begin position="192"/>
        <end position="212"/>
    </location>
</feature>
<name>A0A193G4P4_9BORD</name>
<keyword evidence="1" id="KW-0472">Membrane</keyword>
<dbReference type="RefSeq" id="WP_066672653.1">
    <property type="nucleotide sequence ID" value="NZ_CP016171.1"/>
</dbReference>
<organism evidence="2 3">
    <name type="scientific">Bordetella bronchialis</name>
    <dbReference type="NCBI Taxonomy" id="463025"/>
    <lineage>
        <taxon>Bacteria</taxon>
        <taxon>Pseudomonadati</taxon>
        <taxon>Pseudomonadota</taxon>
        <taxon>Betaproteobacteria</taxon>
        <taxon>Burkholderiales</taxon>
        <taxon>Alcaligenaceae</taxon>
        <taxon>Bordetella</taxon>
    </lineage>
</organism>
<dbReference type="EMBL" id="CP016171">
    <property type="protein sequence ID" value="ANN74673.1"/>
    <property type="molecule type" value="Genomic_DNA"/>
</dbReference>
<feature type="transmembrane region" description="Helical" evidence="1">
    <location>
        <begin position="139"/>
        <end position="159"/>
    </location>
</feature>